<evidence type="ECO:0000313" key="2">
    <source>
        <dbReference type="Proteomes" id="UP000489600"/>
    </source>
</evidence>
<dbReference type="EMBL" id="CABITT030000001">
    <property type="protein sequence ID" value="VVA91012.1"/>
    <property type="molecule type" value="Genomic_DNA"/>
</dbReference>
<sequence length="86" mass="10172">MDSITNWDFGSLETYHSVEPFEKFQEDEFLDISLVPLLQAELWKAQSRIKELEAEKFGSSQEKIRCFIRNQRKGQEENTDDPFLIT</sequence>
<evidence type="ECO:0000313" key="1">
    <source>
        <dbReference type="EMBL" id="VVA91012.1"/>
    </source>
</evidence>
<comment type="caution">
    <text evidence="1">The sequence shown here is derived from an EMBL/GenBank/DDBJ whole genome shotgun (WGS) entry which is preliminary data.</text>
</comment>
<dbReference type="Proteomes" id="UP000489600">
    <property type="component" value="Unassembled WGS sequence"/>
</dbReference>
<accession>A0A565APQ1</accession>
<reference evidence="1" key="1">
    <citation type="submission" date="2019-07" db="EMBL/GenBank/DDBJ databases">
        <authorList>
            <person name="Dittberner H."/>
        </authorList>
    </citation>
    <scope>NUCLEOTIDE SEQUENCE [LARGE SCALE GENOMIC DNA]</scope>
</reference>
<organism evidence="1 2">
    <name type="scientific">Arabis nemorensis</name>
    <dbReference type="NCBI Taxonomy" id="586526"/>
    <lineage>
        <taxon>Eukaryota</taxon>
        <taxon>Viridiplantae</taxon>
        <taxon>Streptophyta</taxon>
        <taxon>Embryophyta</taxon>
        <taxon>Tracheophyta</taxon>
        <taxon>Spermatophyta</taxon>
        <taxon>Magnoliopsida</taxon>
        <taxon>eudicotyledons</taxon>
        <taxon>Gunneridae</taxon>
        <taxon>Pentapetalae</taxon>
        <taxon>rosids</taxon>
        <taxon>malvids</taxon>
        <taxon>Brassicales</taxon>
        <taxon>Brassicaceae</taxon>
        <taxon>Arabideae</taxon>
        <taxon>Arabis</taxon>
    </lineage>
</organism>
<keyword evidence="2" id="KW-1185">Reference proteome</keyword>
<gene>
    <name evidence="1" type="ORF">ANE_LOCUS1457</name>
</gene>
<dbReference type="OrthoDB" id="1043113at2759"/>
<dbReference type="AlphaFoldDB" id="A0A565APQ1"/>
<protein>
    <submittedName>
        <fullName evidence="1">Uncharacterized protein</fullName>
    </submittedName>
</protein>
<proteinExistence type="predicted"/>
<name>A0A565APQ1_9BRAS</name>